<dbReference type="InterPro" id="IPR003607">
    <property type="entry name" value="HD/PDEase_dom"/>
</dbReference>
<dbReference type="PROSITE" id="PS50113">
    <property type="entry name" value="PAC"/>
    <property type="match status" value="1"/>
</dbReference>
<proteinExistence type="predicted"/>
<evidence type="ECO:0000313" key="4">
    <source>
        <dbReference type="EMBL" id="OOM78743.1"/>
    </source>
</evidence>
<dbReference type="InterPro" id="IPR037522">
    <property type="entry name" value="HD_GYP_dom"/>
</dbReference>
<dbReference type="SUPFAM" id="SSF109604">
    <property type="entry name" value="HD-domain/PDEase-like"/>
    <property type="match status" value="1"/>
</dbReference>
<evidence type="ECO:0000259" key="2">
    <source>
        <dbReference type="PROSITE" id="PS50887"/>
    </source>
</evidence>
<protein>
    <submittedName>
        <fullName evidence="4">Cyclic di-GMP phosphodiesterase response regulator RpfG</fullName>
        <ecNumber evidence="4">3.1.4.52</ecNumber>
    </submittedName>
</protein>
<dbReference type="InterPro" id="IPR000700">
    <property type="entry name" value="PAS-assoc_C"/>
</dbReference>
<feature type="domain" description="GGDEF" evidence="2">
    <location>
        <begin position="283"/>
        <end position="412"/>
    </location>
</feature>
<reference evidence="4 5" key="1">
    <citation type="submission" date="2016-05" db="EMBL/GenBank/DDBJ databases">
        <title>Microbial solvent formation.</title>
        <authorList>
            <person name="Poehlein A."/>
            <person name="Montoya Solano J.D."/>
            <person name="Flitsch S."/>
            <person name="Krabben P."/>
            <person name="Duerre P."/>
            <person name="Daniel R."/>
        </authorList>
    </citation>
    <scope>NUCLEOTIDE SEQUENCE [LARGE SCALE GENOMIC DNA]</scope>
    <source>
        <strain evidence="4 5">DSM 2619</strain>
    </source>
</reference>
<name>A0A1S8TLU3_9CLOT</name>
<dbReference type="Proteomes" id="UP000190890">
    <property type="component" value="Unassembled WGS sequence"/>
</dbReference>
<dbReference type="SUPFAM" id="SSF55073">
    <property type="entry name" value="Nucleotide cyclase"/>
    <property type="match status" value="1"/>
</dbReference>
<keyword evidence="4" id="KW-0378">Hydrolase</keyword>
<dbReference type="NCBIfam" id="TIGR00229">
    <property type="entry name" value="sensory_box"/>
    <property type="match status" value="2"/>
</dbReference>
<dbReference type="NCBIfam" id="TIGR00254">
    <property type="entry name" value="GGDEF"/>
    <property type="match status" value="1"/>
</dbReference>
<dbReference type="EC" id="3.1.4.52" evidence="4"/>
<keyword evidence="5" id="KW-1185">Reference proteome</keyword>
<dbReference type="OrthoDB" id="9804747at2"/>
<dbReference type="Pfam" id="PF08448">
    <property type="entry name" value="PAS_4"/>
    <property type="match status" value="1"/>
</dbReference>
<dbReference type="InterPro" id="IPR029787">
    <property type="entry name" value="Nucleotide_cyclase"/>
</dbReference>
<organism evidence="4 5">
    <name type="scientific">Clostridium puniceum</name>
    <dbReference type="NCBI Taxonomy" id="29367"/>
    <lineage>
        <taxon>Bacteria</taxon>
        <taxon>Bacillati</taxon>
        <taxon>Bacillota</taxon>
        <taxon>Clostridia</taxon>
        <taxon>Eubacteriales</taxon>
        <taxon>Clostridiaceae</taxon>
        <taxon>Clostridium</taxon>
    </lineage>
</organism>
<dbReference type="Pfam" id="PF13487">
    <property type="entry name" value="HD_5"/>
    <property type="match status" value="1"/>
</dbReference>
<dbReference type="InterPro" id="IPR000160">
    <property type="entry name" value="GGDEF_dom"/>
</dbReference>
<comment type="caution">
    <text evidence="4">The sequence shown here is derived from an EMBL/GenBank/DDBJ whole genome shotgun (WGS) entry which is preliminary data.</text>
</comment>
<gene>
    <name evidence="4" type="primary">rpfG_3</name>
    <name evidence="4" type="ORF">CLPUN_17910</name>
</gene>
<dbReference type="SMART" id="SM00267">
    <property type="entry name" value="GGDEF"/>
    <property type="match status" value="1"/>
</dbReference>
<dbReference type="SMART" id="SM00471">
    <property type="entry name" value="HDc"/>
    <property type="match status" value="1"/>
</dbReference>
<dbReference type="Gene3D" id="3.30.70.270">
    <property type="match status" value="1"/>
</dbReference>
<dbReference type="InterPro" id="IPR043128">
    <property type="entry name" value="Rev_trsase/Diguanyl_cyclase"/>
</dbReference>
<dbReference type="EMBL" id="LZZM01000119">
    <property type="protein sequence ID" value="OOM78743.1"/>
    <property type="molecule type" value="Genomic_DNA"/>
</dbReference>
<dbReference type="CDD" id="cd00130">
    <property type="entry name" value="PAS"/>
    <property type="match status" value="1"/>
</dbReference>
<dbReference type="PANTHER" id="PTHR45228">
    <property type="entry name" value="CYCLIC DI-GMP PHOSPHODIESTERASE TM_0186-RELATED"/>
    <property type="match status" value="1"/>
</dbReference>
<evidence type="ECO:0000259" key="1">
    <source>
        <dbReference type="PROSITE" id="PS50113"/>
    </source>
</evidence>
<dbReference type="AlphaFoldDB" id="A0A1S8TLU3"/>
<dbReference type="GO" id="GO:0071111">
    <property type="term" value="F:cyclic-guanylate-specific phosphodiesterase activity"/>
    <property type="evidence" value="ECO:0007669"/>
    <property type="project" value="UniProtKB-EC"/>
</dbReference>
<dbReference type="PROSITE" id="PS50887">
    <property type="entry name" value="GGDEF"/>
    <property type="match status" value="1"/>
</dbReference>
<accession>A0A1S8TLU3</accession>
<feature type="domain" description="HD-GYP" evidence="3">
    <location>
        <begin position="404"/>
        <end position="592"/>
    </location>
</feature>
<dbReference type="SMART" id="SM00091">
    <property type="entry name" value="PAS"/>
    <property type="match status" value="2"/>
</dbReference>
<dbReference type="InterPro" id="IPR035965">
    <property type="entry name" value="PAS-like_dom_sf"/>
</dbReference>
<dbReference type="RefSeq" id="WP_077846958.1">
    <property type="nucleotide sequence ID" value="NZ_LZZM01000119.1"/>
</dbReference>
<dbReference type="PANTHER" id="PTHR45228:SF1">
    <property type="entry name" value="CYCLIC DI-GMP PHOSPHODIESTERASE TM_0186"/>
    <property type="match status" value="1"/>
</dbReference>
<evidence type="ECO:0000259" key="3">
    <source>
        <dbReference type="PROSITE" id="PS51832"/>
    </source>
</evidence>
<sequence length="592" mass="68657">MEALNLEEIHKSFLSNFPYPVWIVGIDLKVIFLNKSYEEKYNVKLKDAMGRSIEEIFPVEKSEIFNEKLYKHLKESNEYVAEALVFGSFVRCNIFPVSCNVGSFKAMAGVVIDINNRKLREADMEKQKNILRTIIDAVPESIFYKDKESKFIGYNKKFQEFYNKLGVVEILGKTDLEIYTDKTVAKSFIEQDQKIMYTKEATYYEQRIKSEDGKDVIEEIVKIPVFDEKDEVWGLVGLARDITERKVMEEKLRYLSEIDMLTGLYNRYSFEEKIKELNYEKYLSLGIIMGDVNGLKLINDTFGHLEGDNLLKSIAKILKEVCYPEGYVFRWGGDEFIILIPNCNESQCEQIIKDITKKCEEVEYRYMKLSIALGIGMKHELDEEIYDCITKVEEKLYRQKLLEKKSVKSSIMDSLKKSLEEKNMETNEHTERVAKYALTIGKKMKLKISELDELNLAAKLHDIGKIAINEDILLKPGKLTKEEFEIMKTHTEKGYRIINASSELGSVARCVLTHHEKWDGSGYPLGLKGEEIPLMARIINVVDSYDVMTNDRIYKKAIRAEDAIRELERCSGTQFDPKIVKGFIEYIYENMG</sequence>
<dbReference type="InterPro" id="IPR013656">
    <property type="entry name" value="PAS_4"/>
</dbReference>
<dbReference type="STRING" id="29367.CLPUN_17910"/>
<dbReference type="Gene3D" id="3.30.450.20">
    <property type="entry name" value="PAS domain"/>
    <property type="match status" value="2"/>
</dbReference>
<dbReference type="InterPro" id="IPR000014">
    <property type="entry name" value="PAS"/>
</dbReference>
<dbReference type="Gene3D" id="1.10.3210.10">
    <property type="entry name" value="Hypothetical protein af1432"/>
    <property type="match status" value="1"/>
</dbReference>
<feature type="domain" description="PAC" evidence="1">
    <location>
        <begin position="202"/>
        <end position="254"/>
    </location>
</feature>
<dbReference type="CDD" id="cd01949">
    <property type="entry name" value="GGDEF"/>
    <property type="match status" value="1"/>
</dbReference>
<evidence type="ECO:0000313" key="5">
    <source>
        <dbReference type="Proteomes" id="UP000190890"/>
    </source>
</evidence>
<dbReference type="InterPro" id="IPR052020">
    <property type="entry name" value="Cyclic_di-GMP/3'3'-cGAMP_PDE"/>
</dbReference>
<dbReference type="PROSITE" id="PS51832">
    <property type="entry name" value="HD_GYP"/>
    <property type="match status" value="1"/>
</dbReference>
<dbReference type="Pfam" id="PF00990">
    <property type="entry name" value="GGDEF"/>
    <property type="match status" value="1"/>
</dbReference>
<dbReference type="Pfam" id="PF13426">
    <property type="entry name" value="PAS_9"/>
    <property type="match status" value="1"/>
</dbReference>
<dbReference type="SUPFAM" id="SSF55785">
    <property type="entry name" value="PYP-like sensor domain (PAS domain)"/>
    <property type="match status" value="2"/>
</dbReference>
<dbReference type="CDD" id="cd00077">
    <property type="entry name" value="HDc"/>
    <property type="match status" value="1"/>
</dbReference>